<gene>
    <name evidence="2" type="ORF">C7435_0585</name>
</gene>
<accession>A0A495DPB5</accession>
<proteinExistence type="predicted"/>
<dbReference type="Proteomes" id="UP000273675">
    <property type="component" value="Unassembled WGS sequence"/>
</dbReference>
<keyword evidence="1" id="KW-0472">Membrane</keyword>
<reference evidence="2 3" key="1">
    <citation type="submission" date="2018-10" db="EMBL/GenBank/DDBJ databases">
        <title>Genomic Encyclopedia of Type Strains, Phase IV (KMG-IV): sequencing the most valuable type-strain genomes for metagenomic binning, comparative biology and taxonomic classification.</title>
        <authorList>
            <person name="Goeker M."/>
        </authorList>
    </citation>
    <scope>NUCLEOTIDE SEQUENCE [LARGE SCALE GENOMIC DNA]</scope>
    <source>
        <strain evidence="2 3">DSM 4734</strain>
    </source>
</reference>
<dbReference type="EMBL" id="RBIM01000001">
    <property type="protein sequence ID" value="RKR04141.1"/>
    <property type="molecule type" value="Genomic_DNA"/>
</dbReference>
<feature type="transmembrane region" description="Helical" evidence="1">
    <location>
        <begin position="83"/>
        <end position="107"/>
    </location>
</feature>
<dbReference type="RefSeq" id="WP_121209944.1">
    <property type="nucleotide sequence ID" value="NZ_RBIM01000001.1"/>
</dbReference>
<keyword evidence="1" id="KW-0812">Transmembrane</keyword>
<evidence type="ECO:0000313" key="2">
    <source>
        <dbReference type="EMBL" id="RKR04141.1"/>
    </source>
</evidence>
<dbReference type="OrthoDB" id="7284608at2"/>
<evidence type="ECO:0000256" key="1">
    <source>
        <dbReference type="SAM" id="Phobius"/>
    </source>
</evidence>
<evidence type="ECO:0000313" key="3">
    <source>
        <dbReference type="Proteomes" id="UP000273675"/>
    </source>
</evidence>
<comment type="caution">
    <text evidence="2">The sequence shown here is derived from an EMBL/GenBank/DDBJ whole genome shotgun (WGS) entry which is preliminary data.</text>
</comment>
<protein>
    <submittedName>
        <fullName evidence="2">Uncharacterized protein</fullName>
    </submittedName>
</protein>
<sequence>MTFAAALLRLILCVLGPVAIWFSWRWTGSADGPVAFAGFIEAARALAAFGAAAFLIASTIAAFRLGGDGLIARLARAAHASAWLILFVVMIGPNAYLIAPMLGILVTDIHDLLRPKPHDGLSAHGKPMAVIGQVLALAAGGLPLLAALLDWTGSEIALTVWIALLWLAAAFKLHRFLPRRLTD</sequence>
<feature type="transmembrane region" description="Helical" evidence="1">
    <location>
        <begin position="6"/>
        <end position="24"/>
    </location>
</feature>
<dbReference type="AlphaFoldDB" id="A0A495DPB5"/>
<feature type="transmembrane region" description="Helical" evidence="1">
    <location>
        <begin position="128"/>
        <end position="149"/>
    </location>
</feature>
<name>A0A495DPB5_9PROT</name>
<feature type="transmembrane region" description="Helical" evidence="1">
    <location>
        <begin position="45"/>
        <end position="63"/>
    </location>
</feature>
<feature type="transmembrane region" description="Helical" evidence="1">
    <location>
        <begin position="155"/>
        <end position="173"/>
    </location>
</feature>
<organism evidence="2 3">
    <name type="scientific">Maricaulis maris</name>
    <dbReference type="NCBI Taxonomy" id="74318"/>
    <lineage>
        <taxon>Bacteria</taxon>
        <taxon>Pseudomonadati</taxon>
        <taxon>Pseudomonadota</taxon>
        <taxon>Alphaproteobacteria</taxon>
        <taxon>Maricaulales</taxon>
        <taxon>Maricaulaceae</taxon>
        <taxon>Maricaulis</taxon>
    </lineage>
</organism>
<keyword evidence="1" id="KW-1133">Transmembrane helix</keyword>